<accession>A0A5D0WPR7</accession>
<dbReference type="SUPFAM" id="SSF143422">
    <property type="entry name" value="Transposase IS200-like"/>
    <property type="match status" value="1"/>
</dbReference>
<dbReference type="SMART" id="SM01321">
    <property type="entry name" value="Y1_Tnp"/>
    <property type="match status" value="1"/>
</dbReference>
<dbReference type="AlphaFoldDB" id="A0A5D0WPR7"/>
<name>A0A5D0WPR7_9FIRM</name>
<dbReference type="Proteomes" id="UP000322619">
    <property type="component" value="Unassembled WGS sequence"/>
</dbReference>
<gene>
    <name evidence="2" type="ORF">FXB42_06900</name>
</gene>
<dbReference type="InterPro" id="IPR036515">
    <property type="entry name" value="Transposase_17_sf"/>
</dbReference>
<dbReference type="GO" id="GO:0004803">
    <property type="term" value="F:transposase activity"/>
    <property type="evidence" value="ECO:0007669"/>
    <property type="project" value="InterPro"/>
</dbReference>
<dbReference type="GO" id="GO:0003677">
    <property type="term" value="F:DNA binding"/>
    <property type="evidence" value="ECO:0007669"/>
    <property type="project" value="InterPro"/>
</dbReference>
<proteinExistence type="predicted"/>
<reference evidence="2 3" key="1">
    <citation type="submission" date="2019-08" db="EMBL/GenBank/DDBJ databases">
        <title>Isolation and enrichment of carboxydotrophic bacteria from anaerobic sludge for the production of bio-based chemicals from syngas.</title>
        <authorList>
            <person name="Antares A.L."/>
            <person name="Moreira J."/>
            <person name="Diender M."/>
            <person name="Parshina S.N."/>
            <person name="Stams A.J.M."/>
            <person name="Alves M."/>
            <person name="Alves J.I."/>
            <person name="Sousa D.Z."/>
        </authorList>
    </citation>
    <scope>NUCLEOTIDE SEQUENCE [LARGE SCALE GENOMIC DNA]</scope>
    <source>
        <strain evidence="2 3">JM</strain>
    </source>
</reference>
<dbReference type="PANTHER" id="PTHR34322:SF2">
    <property type="entry name" value="TRANSPOSASE IS200-LIKE DOMAIN-CONTAINING PROTEIN"/>
    <property type="match status" value="1"/>
</dbReference>
<dbReference type="Pfam" id="PF01797">
    <property type="entry name" value="Y1_Tnp"/>
    <property type="match status" value="1"/>
</dbReference>
<feature type="domain" description="Transposase IS200-like" evidence="1">
    <location>
        <begin position="9"/>
        <end position="122"/>
    </location>
</feature>
<evidence type="ECO:0000313" key="3">
    <source>
        <dbReference type="Proteomes" id="UP000322619"/>
    </source>
</evidence>
<dbReference type="EMBL" id="VSLA01000012">
    <property type="protein sequence ID" value="TYC86187.1"/>
    <property type="molecule type" value="Genomic_DNA"/>
</dbReference>
<dbReference type="GO" id="GO:0006313">
    <property type="term" value="P:DNA transposition"/>
    <property type="evidence" value="ECO:0007669"/>
    <property type="project" value="InterPro"/>
</dbReference>
<dbReference type="InterPro" id="IPR002686">
    <property type="entry name" value="Transposase_17"/>
</dbReference>
<sequence length="250" mass="28911">MARQARVKSATGIYHVMLKGLDGRNIFLDDADRSIFMEKLNKAREIGGFELYAYCLMDNHVHLLIKEGEELGTSIKRMTVGYVQLHNNKYGRTGHLFQNRFNSEAVEDDLYLMTVVRYIHCNPIKAGIASCLEEYPWSSYHQIRLAYQGKATSLDSGIIKDYFPTEADFIRFSEEENQDECLDNRSKTRWTDERLTDLLSQNPEYRNLGELSVDKRNQLIREIQQETGGSIRQLSRVLGLGKMMVERALK</sequence>
<comment type="caution">
    <text evidence="2">The sequence shown here is derived from an EMBL/GenBank/DDBJ whole genome shotgun (WGS) entry which is preliminary data.</text>
</comment>
<protein>
    <submittedName>
        <fullName evidence="2">Transposase</fullName>
    </submittedName>
</protein>
<evidence type="ECO:0000313" key="2">
    <source>
        <dbReference type="EMBL" id="TYC86187.1"/>
    </source>
</evidence>
<organism evidence="2 3">
    <name type="scientific">Acetobacterium wieringae</name>
    <dbReference type="NCBI Taxonomy" id="52694"/>
    <lineage>
        <taxon>Bacteria</taxon>
        <taxon>Bacillati</taxon>
        <taxon>Bacillota</taxon>
        <taxon>Clostridia</taxon>
        <taxon>Eubacteriales</taxon>
        <taxon>Eubacteriaceae</taxon>
        <taxon>Acetobacterium</taxon>
    </lineage>
</organism>
<dbReference type="RefSeq" id="WP_148637272.1">
    <property type="nucleotide sequence ID" value="NZ_VSLA01000012.1"/>
</dbReference>
<evidence type="ECO:0000259" key="1">
    <source>
        <dbReference type="SMART" id="SM01321"/>
    </source>
</evidence>
<dbReference type="PANTHER" id="PTHR34322">
    <property type="entry name" value="TRANSPOSASE, Y1_TNP DOMAIN-CONTAINING"/>
    <property type="match status" value="1"/>
</dbReference>
<dbReference type="Gene3D" id="3.30.70.1290">
    <property type="entry name" value="Transposase IS200-like"/>
    <property type="match status" value="1"/>
</dbReference>